<evidence type="ECO:0000256" key="2">
    <source>
        <dbReference type="PROSITE-ProRule" id="PRU00196"/>
    </source>
</evidence>
<evidence type="ECO:0000256" key="3">
    <source>
        <dbReference type="SAM" id="SignalP"/>
    </source>
</evidence>
<proteinExistence type="predicted"/>
<dbReference type="Proteomes" id="UP000838412">
    <property type="component" value="Chromosome 6"/>
</dbReference>
<evidence type="ECO:0000259" key="4">
    <source>
        <dbReference type="PROSITE" id="PS50287"/>
    </source>
</evidence>
<keyword evidence="1" id="KW-1015">Disulfide bond</keyword>
<dbReference type="InterPro" id="IPR036772">
    <property type="entry name" value="SRCR-like_dom_sf"/>
</dbReference>
<name>A0A8K0EY97_BRALA</name>
<dbReference type="PROSITE" id="PS50287">
    <property type="entry name" value="SRCR_2"/>
    <property type="match status" value="1"/>
</dbReference>
<dbReference type="AlphaFoldDB" id="A0A8K0EY97"/>
<accession>A0A8K0EY97</accession>
<feature type="chain" id="PRO_5035434475" evidence="3">
    <location>
        <begin position="19"/>
        <end position="66"/>
    </location>
</feature>
<gene>
    <name evidence="5" type="primary">Hypp3658</name>
    <name evidence="5" type="ORF">BLAG_LOCUS20503</name>
</gene>
<dbReference type="GO" id="GO:0016020">
    <property type="term" value="C:membrane"/>
    <property type="evidence" value="ECO:0007669"/>
    <property type="project" value="InterPro"/>
</dbReference>
<organism evidence="5 6">
    <name type="scientific">Branchiostoma lanceolatum</name>
    <name type="common">Common lancelet</name>
    <name type="synonym">Amphioxus lanceolatum</name>
    <dbReference type="NCBI Taxonomy" id="7740"/>
    <lineage>
        <taxon>Eukaryota</taxon>
        <taxon>Metazoa</taxon>
        <taxon>Chordata</taxon>
        <taxon>Cephalochordata</taxon>
        <taxon>Leptocardii</taxon>
        <taxon>Amphioxiformes</taxon>
        <taxon>Branchiostomatidae</taxon>
        <taxon>Branchiostoma</taxon>
    </lineage>
</organism>
<feature type="domain" description="SRCR" evidence="4">
    <location>
        <begin position="30"/>
        <end position="66"/>
    </location>
</feature>
<reference evidence="5" key="1">
    <citation type="submission" date="2022-01" db="EMBL/GenBank/DDBJ databases">
        <authorList>
            <person name="Braso-Vives M."/>
        </authorList>
    </citation>
    <scope>NUCLEOTIDE SEQUENCE</scope>
</reference>
<dbReference type="Gene3D" id="3.10.250.10">
    <property type="entry name" value="SRCR-like domain"/>
    <property type="match status" value="1"/>
</dbReference>
<feature type="signal peptide" evidence="3">
    <location>
        <begin position="1"/>
        <end position="18"/>
    </location>
</feature>
<keyword evidence="6" id="KW-1185">Reference proteome</keyword>
<dbReference type="EMBL" id="OV696691">
    <property type="protein sequence ID" value="CAH1267018.1"/>
    <property type="molecule type" value="Genomic_DNA"/>
</dbReference>
<sequence>MFSLHVHAVLVMVCSTLALQGLGESVLDRVRLSGGPVPNRGRLQIHYKTAWWPVCADSWDLNETQV</sequence>
<dbReference type="SUPFAM" id="SSF56487">
    <property type="entry name" value="SRCR-like"/>
    <property type="match status" value="1"/>
</dbReference>
<evidence type="ECO:0000256" key="1">
    <source>
        <dbReference type="ARBA" id="ARBA00023157"/>
    </source>
</evidence>
<evidence type="ECO:0000313" key="6">
    <source>
        <dbReference type="Proteomes" id="UP000838412"/>
    </source>
</evidence>
<comment type="caution">
    <text evidence="2">Lacks conserved residue(s) required for the propagation of feature annotation.</text>
</comment>
<protein>
    <submittedName>
        <fullName evidence="5">Hypp3658 protein</fullName>
    </submittedName>
</protein>
<evidence type="ECO:0000313" key="5">
    <source>
        <dbReference type="EMBL" id="CAH1267018.1"/>
    </source>
</evidence>
<dbReference type="InterPro" id="IPR001190">
    <property type="entry name" value="SRCR"/>
</dbReference>
<keyword evidence="3" id="KW-0732">Signal</keyword>